<protein>
    <recommendedName>
        <fullName evidence="3">Toxin</fullName>
    </recommendedName>
</protein>
<dbReference type="InterPro" id="IPR035093">
    <property type="entry name" value="RelE/ParE_toxin_dom_sf"/>
</dbReference>
<dbReference type="AlphaFoldDB" id="A0A0P7X5J6"/>
<dbReference type="InterPro" id="IPR028344">
    <property type="entry name" value="ParE1/4"/>
</dbReference>
<evidence type="ECO:0000256" key="2">
    <source>
        <dbReference type="ARBA" id="ARBA00022649"/>
    </source>
</evidence>
<dbReference type="SUPFAM" id="SSF143011">
    <property type="entry name" value="RelE-like"/>
    <property type="match status" value="1"/>
</dbReference>
<sequence length="97" mass="11733">MLKLRLSPKSIEDLEQIYKYTMEKWGTKQADKYQDELYLKMQSLAANPNSGQSYPHRMGYKKSRVNRHLIFYKIDKDEIQVIRILHEKMNIRDLIKE</sequence>
<gene>
    <name evidence="4" type="ORF">HLUCCX10_15900</name>
</gene>
<dbReference type="Pfam" id="PF05016">
    <property type="entry name" value="ParE_toxin"/>
    <property type="match status" value="1"/>
</dbReference>
<dbReference type="PANTHER" id="PTHR33755:SF9">
    <property type="entry name" value="TOXIN PARE1"/>
    <property type="match status" value="1"/>
</dbReference>
<dbReference type="STRING" id="1305737.GCA_000526355_03780"/>
<dbReference type="EMBL" id="LJXT01000133">
    <property type="protein sequence ID" value="KPQ10188.1"/>
    <property type="molecule type" value="Genomic_DNA"/>
</dbReference>
<dbReference type="InterPro" id="IPR007712">
    <property type="entry name" value="RelE/ParE_toxin"/>
</dbReference>
<evidence type="ECO:0000313" key="4">
    <source>
        <dbReference type="EMBL" id="KPQ10188.1"/>
    </source>
</evidence>
<dbReference type="InterPro" id="IPR051803">
    <property type="entry name" value="TA_system_RelE-like_toxin"/>
</dbReference>
<dbReference type="Gene3D" id="3.30.2310.20">
    <property type="entry name" value="RelE-like"/>
    <property type="match status" value="1"/>
</dbReference>
<dbReference type="PIRSF" id="PIRSF029218">
    <property type="entry name" value="ParE"/>
    <property type="match status" value="1"/>
</dbReference>
<keyword evidence="2" id="KW-1277">Toxin-antitoxin system</keyword>
<dbReference type="PANTHER" id="PTHR33755">
    <property type="entry name" value="TOXIN PARE1-RELATED"/>
    <property type="match status" value="1"/>
</dbReference>
<comment type="caution">
    <text evidence="4">The sequence shown here is derived from an EMBL/GenBank/DDBJ whole genome shotgun (WGS) entry which is preliminary data.</text>
</comment>
<dbReference type="Proteomes" id="UP000050421">
    <property type="component" value="Unassembled WGS sequence"/>
</dbReference>
<organism evidence="4 5">
    <name type="scientific">Algoriphagus marincola HL-49</name>
    <dbReference type="NCBI Taxonomy" id="1305737"/>
    <lineage>
        <taxon>Bacteria</taxon>
        <taxon>Pseudomonadati</taxon>
        <taxon>Bacteroidota</taxon>
        <taxon>Cytophagia</taxon>
        <taxon>Cytophagales</taxon>
        <taxon>Cyclobacteriaceae</taxon>
        <taxon>Algoriphagus</taxon>
    </lineage>
</organism>
<name>A0A0P7X5J6_9BACT</name>
<dbReference type="PATRIC" id="fig|1305737.6.peg.171"/>
<proteinExistence type="inferred from homology"/>
<dbReference type="OrthoDB" id="7173315at2"/>
<evidence type="ECO:0000313" key="5">
    <source>
        <dbReference type="Proteomes" id="UP000050421"/>
    </source>
</evidence>
<reference evidence="4 5" key="1">
    <citation type="submission" date="2015-09" db="EMBL/GenBank/DDBJ databases">
        <title>Identification and resolution of microdiversity through metagenomic sequencing of parallel consortia.</title>
        <authorList>
            <person name="Nelson W.C."/>
            <person name="Romine M.F."/>
            <person name="Lindemann S.R."/>
        </authorList>
    </citation>
    <scope>NUCLEOTIDE SEQUENCE [LARGE SCALE GENOMIC DNA]</scope>
    <source>
        <strain evidence="4">HL-49</strain>
    </source>
</reference>
<evidence type="ECO:0000256" key="1">
    <source>
        <dbReference type="ARBA" id="ARBA00006226"/>
    </source>
</evidence>
<evidence type="ECO:0000256" key="3">
    <source>
        <dbReference type="PIRNR" id="PIRNR029218"/>
    </source>
</evidence>
<accession>A0A0P7X5J6</accession>
<comment type="similarity">
    <text evidence="1 3">Belongs to the RelE toxin family.</text>
</comment>